<accession>A0A2K4ZR19</accession>
<dbReference type="AlphaFoldDB" id="A0A2K4ZR19"/>
<name>A0A2K4ZR19_9FIRM</name>
<dbReference type="RefSeq" id="WP_103242771.1">
    <property type="nucleotide sequence ID" value="NZ_JANJZD010000085.1"/>
</dbReference>
<proteinExistence type="predicted"/>
<organism evidence="1 2">
    <name type="scientific">Acetatifactor muris</name>
    <dbReference type="NCBI Taxonomy" id="879566"/>
    <lineage>
        <taxon>Bacteria</taxon>
        <taxon>Bacillati</taxon>
        <taxon>Bacillota</taxon>
        <taxon>Clostridia</taxon>
        <taxon>Lachnospirales</taxon>
        <taxon>Lachnospiraceae</taxon>
        <taxon>Acetatifactor</taxon>
    </lineage>
</organism>
<evidence type="ECO:0000313" key="1">
    <source>
        <dbReference type="EMBL" id="SOY32906.1"/>
    </source>
</evidence>
<dbReference type="Proteomes" id="UP000236311">
    <property type="component" value="Unassembled WGS sequence"/>
</dbReference>
<protein>
    <submittedName>
        <fullName evidence="1">Uncharacterized protein</fullName>
    </submittedName>
</protein>
<dbReference type="EMBL" id="OFSM01000093">
    <property type="protein sequence ID" value="SOY32906.1"/>
    <property type="molecule type" value="Genomic_DNA"/>
</dbReference>
<sequence>MEIYIKELQCDWYMGSVDFYEEAQITSELIEKIKDSIIRNEEDGPYNIYAAYDDANWLYMCFRKDLVSIQIICEPDHEYIYYDKKYEGKTGLELIEFDQNILPRIETCEDMVLAANIFKEWTMYGKLYSTTWADMNITPNIFDAYYHKEESEDLYSLSIYGIGESKSKTIVFLKKFFKDSDFKQTLKRIEQFPILLCVYFEHNISTIEKELKKNRS</sequence>
<keyword evidence="2" id="KW-1185">Reference proteome</keyword>
<reference evidence="1 2" key="1">
    <citation type="submission" date="2018-01" db="EMBL/GenBank/DDBJ databases">
        <authorList>
            <person name="Gaut B.S."/>
            <person name="Morton B.R."/>
            <person name="Clegg M.T."/>
            <person name="Duvall M.R."/>
        </authorList>
    </citation>
    <scope>NUCLEOTIDE SEQUENCE [LARGE SCALE GENOMIC DNA]</scope>
    <source>
        <strain evidence="1">GP69</strain>
    </source>
</reference>
<evidence type="ECO:0000313" key="2">
    <source>
        <dbReference type="Proteomes" id="UP000236311"/>
    </source>
</evidence>
<gene>
    <name evidence="1" type="ORF">AMURIS_05674</name>
</gene>